<accession>A0ABR1IYV4</accession>
<feature type="compositionally biased region" description="Low complexity" evidence="1">
    <location>
        <begin position="432"/>
        <end position="447"/>
    </location>
</feature>
<dbReference type="PANTHER" id="PTHR36489:SF2">
    <property type="entry name" value="APPLE DOMAIN-CONTAINING PROTEIN"/>
    <property type="match status" value="1"/>
</dbReference>
<dbReference type="PANTHER" id="PTHR36489">
    <property type="entry name" value="PROTEIN-COUPLED RECEPTOR GPR1, PUTATIVE-RELATED"/>
    <property type="match status" value="1"/>
</dbReference>
<evidence type="ECO:0000313" key="3">
    <source>
        <dbReference type="Proteomes" id="UP001498398"/>
    </source>
</evidence>
<keyword evidence="3" id="KW-1185">Reference proteome</keyword>
<reference evidence="2 3" key="1">
    <citation type="submission" date="2024-01" db="EMBL/GenBank/DDBJ databases">
        <title>A draft genome for the cacao thread blight pathogen Marasmiellus scandens.</title>
        <authorList>
            <person name="Baruah I.K."/>
            <person name="Leung J."/>
            <person name="Bukari Y."/>
            <person name="Amoako-Attah I."/>
            <person name="Meinhardt L.W."/>
            <person name="Bailey B.A."/>
            <person name="Cohen S.P."/>
        </authorList>
    </citation>
    <scope>NUCLEOTIDE SEQUENCE [LARGE SCALE GENOMIC DNA]</scope>
    <source>
        <strain evidence="2 3">GH-19</strain>
    </source>
</reference>
<sequence>MIFIFAELIQEAKEAKEVKAVVVEEEVVMTHLVVAAEVEGIQAEVAEAAEDTIQQTEEEAAEDTIQQTEEEAAEDKIQQTEEEAAEDTIQQTEEEAAEDTIQQTEEEAAEDTIQQTEEEAAEDTIQQTEEEAAEDTIQQTEEEAAEDTIQQTEEEAAEDTIQQTEEEAAEDTIQQTEEEAAEDTIQQTEEEAVMADPLEEEAHLVVVVVAAEVTNLTMTDPNETAPEPEEKSRMPGNHQTSMVINPTYATSFNTKEEYNRWLLSYFVSGAAAKFAAAAEKQNWIKDLTTDQMWDKLDERFTDGKLPKKAAEALEVTRQGKTGIQEFLAWFEEKCGEAGYDWHEPDEEGNYAGEDPTHIRLLDKSLRTKIVDAIHMAEVVPVNYIPYHNKALRIGINIENHEEDGKGGNQLRWIDGKIIGGKGNSGSSGSSGSGTMSTTSRTTTTTTVGGPGVLAPAYSAGSGQGAAMQIDRTTARTRGLCYKCGQKWGEGKDCDQCKRRGMKVRSQTEESDKPGSRPVEDKTVDKGKG</sequence>
<evidence type="ECO:0000313" key="2">
    <source>
        <dbReference type="EMBL" id="KAK7441570.1"/>
    </source>
</evidence>
<evidence type="ECO:0000256" key="1">
    <source>
        <dbReference type="SAM" id="MobiDB-lite"/>
    </source>
</evidence>
<comment type="caution">
    <text evidence="2">The sequence shown here is derived from an EMBL/GenBank/DDBJ whole genome shotgun (WGS) entry which is preliminary data.</text>
</comment>
<feature type="region of interest" description="Disordered" evidence="1">
    <location>
        <begin position="489"/>
        <end position="528"/>
    </location>
</feature>
<proteinExistence type="predicted"/>
<evidence type="ECO:0008006" key="4">
    <source>
        <dbReference type="Google" id="ProtNLM"/>
    </source>
</evidence>
<feature type="region of interest" description="Disordered" evidence="1">
    <location>
        <begin position="403"/>
        <end position="451"/>
    </location>
</feature>
<feature type="compositionally biased region" description="Gly residues" evidence="1">
    <location>
        <begin position="417"/>
        <end position="431"/>
    </location>
</feature>
<feature type="compositionally biased region" description="Acidic residues" evidence="1">
    <location>
        <begin position="80"/>
        <end position="187"/>
    </location>
</feature>
<gene>
    <name evidence="2" type="ORF">VKT23_016563</name>
</gene>
<feature type="compositionally biased region" description="Acidic residues" evidence="1">
    <location>
        <begin position="56"/>
        <end position="73"/>
    </location>
</feature>
<feature type="region of interest" description="Disordered" evidence="1">
    <location>
        <begin position="51"/>
        <end position="187"/>
    </location>
</feature>
<feature type="region of interest" description="Disordered" evidence="1">
    <location>
        <begin position="219"/>
        <end position="241"/>
    </location>
</feature>
<dbReference type="Proteomes" id="UP001498398">
    <property type="component" value="Unassembled WGS sequence"/>
</dbReference>
<protein>
    <recommendedName>
        <fullName evidence="4">Retrotransposon gag domain-containing protein</fullName>
    </recommendedName>
</protein>
<organism evidence="2 3">
    <name type="scientific">Marasmiellus scandens</name>
    <dbReference type="NCBI Taxonomy" id="2682957"/>
    <lineage>
        <taxon>Eukaryota</taxon>
        <taxon>Fungi</taxon>
        <taxon>Dikarya</taxon>
        <taxon>Basidiomycota</taxon>
        <taxon>Agaricomycotina</taxon>
        <taxon>Agaricomycetes</taxon>
        <taxon>Agaricomycetidae</taxon>
        <taxon>Agaricales</taxon>
        <taxon>Marasmiineae</taxon>
        <taxon>Omphalotaceae</taxon>
        <taxon>Marasmiellus</taxon>
    </lineage>
</organism>
<feature type="compositionally biased region" description="Basic and acidic residues" evidence="1">
    <location>
        <begin position="505"/>
        <end position="528"/>
    </location>
</feature>
<dbReference type="EMBL" id="JBANRG010000062">
    <property type="protein sequence ID" value="KAK7441570.1"/>
    <property type="molecule type" value="Genomic_DNA"/>
</dbReference>
<name>A0ABR1IYV4_9AGAR</name>